<dbReference type="InterPro" id="IPR017938">
    <property type="entry name" value="Riboflavin_synthase-like_b-brl"/>
</dbReference>
<keyword evidence="15" id="KW-1185">Reference proteome</keyword>
<feature type="compositionally biased region" description="Low complexity" evidence="10">
    <location>
        <begin position="187"/>
        <end position="206"/>
    </location>
</feature>
<evidence type="ECO:0000256" key="5">
    <source>
        <dbReference type="ARBA" id="ARBA00022827"/>
    </source>
</evidence>
<evidence type="ECO:0000256" key="9">
    <source>
        <dbReference type="ARBA" id="ARBA00061434"/>
    </source>
</evidence>
<feature type="region of interest" description="Disordered" evidence="10">
    <location>
        <begin position="452"/>
        <end position="479"/>
    </location>
</feature>
<name>A0A9X1LDB8_9PROT</name>
<evidence type="ECO:0000256" key="1">
    <source>
        <dbReference type="ARBA" id="ARBA00001974"/>
    </source>
</evidence>
<dbReference type="GO" id="GO:0016491">
    <property type="term" value="F:oxidoreductase activity"/>
    <property type="evidence" value="ECO:0007669"/>
    <property type="project" value="UniProtKB-KW"/>
</dbReference>
<dbReference type="PROSITE" id="PS51384">
    <property type="entry name" value="FAD_FR"/>
    <property type="match status" value="1"/>
</dbReference>
<dbReference type="CDD" id="cd00207">
    <property type="entry name" value="fer2"/>
    <property type="match status" value="1"/>
</dbReference>
<evidence type="ECO:0000313" key="15">
    <source>
        <dbReference type="Proteomes" id="UP001139311"/>
    </source>
</evidence>
<dbReference type="GO" id="GO:0046872">
    <property type="term" value="F:metal ion binding"/>
    <property type="evidence" value="ECO:0007669"/>
    <property type="project" value="UniProtKB-KW"/>
</dbReference>
<keyword evidence="7" id="KW-0408">Iron</keyword>
<keyword evidence="2" id="KW-0285">Flavoprotein</keyword>
<keyword evidence="11" id="KW-1133">Transmembrane helix</keyword>
<dbReference type="InterPro" id="IPR017927">
    <property type="entry name" value="FAD-bd_FR_type"/>
</dbReference>
<dbReference type="InterPro" id="IPR036010">
    <property type="entry name" value="2Fe-2S_ferredoxin-like_sf"/>
</dbReference>
<keyword evidence="11" id="KW-0812">Transmembrane</keyword>
<dbReference type="PRINTS" id="PR00406">
    <property type="entry name" value="CYTB5RDTASE"/>
</dbReference>
<comment type="similarity">
    <text evidence="9">In the N-terminal section; belongs to the FAD-binding oxidoreductase type 6 family.</text>
</comment>
<comment type="cofactor">
    <cofactor evidence="1">
        <name>FAD</name>
        <dbReference type="ChEBI" id="CHEBI:57692"/>
    </cofactor>
</comment>
<dbReference type="InterPro" id="IPR012675">
    <property type="entry name" value="Beta-grasp_dom_sf"/>
</dbReference>
<comment type="caution">
    <text evidence="14">The sequence shown here is derived from an EMBL/GenBank/DDBJ whole genome shotgun (WGS) entry which is preliminary data.</text>
</comment>
<dbReference type="InterPro" id="IPR050415">
    <property type="entry name" value="MRET"/>
</dbReference>
<evidence type="ECO:0000256" key="8">
    <source>
        <dbReference type="ARBA" id="ARBA00023014"/>
    </source>
</evidence>
<dbReference type="SUPFAM" id="SSF54292">
    <property type="entry name" value="2Fe-2S ferredoxin-like"/>
    <property type="match status" value="1"/>
</dbReference>
<evidence type="ECO:0000256" key="6">
    <source>
        <dbReference type="ARBA" id="ARBA00023002"/>
    </source>
</evidence>
<feature type="domain" description="FAD-binding FR-type" evidence="13">
    <location>
        <begin position="211"/>
        <end position="316"/>
    </location>
</feature>
<keyword evidence="3" id="KW-0001">2Fe-2S</keyword>
<evidence type="ECO:0000259" key="13">
    <source>
        <dbReference type="PROSITE" id="PS51384"/>
    </source>
</evidence>
<dbReference type="GO" id="GO:0051537">
    <property type="term" value="F:2 iron, 2 sulfur cluster binding"/>
    <property type="evidence" value="ECO:0007669"/>
    <property type="project" value="UniProtKB-KW"/>
</dbReference>
<dbReference type="PROSITE" id="PS51085">
    <property type="entry name" value="2FE2S_FER_2"/>
    <property type="match status" value="1"/>
</dbReference>
<dbReference type="SUPFAM" id="SSF63380">
    <property type="entry name" value="Riboflavin synthase domain-like"/>
    <property type="match status" value="1"/>
</dbReference>
<feature type="region of interest" description="Disordered" evidence="10">
    <location>
        <begin position="161"/>
        <end position="211"/>
    </location>
</feature>
<dbReference type="Pfam" id="PF00175">
    <property type="entry name" value="NAD_binding_1"/>
    <property type="match status" value="1"/>
</dbReference>
<keyword evidence="6" id="KW-0560">Oxidoreductase</keyword>
<dbReference type="PANTHER" id="PTHR47354:SF6">
    <property type="entry name" value="NADH OXIDOREDUCTASE HCR"/>
    <property type="match status" value="1"/>
</dbReference>
<dbReference type="InterPro" id="IPR039261">
    <property type="entry name" value="FNR_nucleotide-bd"/>
</dbReference>
<dbReference type="CDD" id="cd06217">
    <property type="entry name" value="FNR_iron_sulfur_binding_3"/>
    <property type="match status" value="1"/>
</dbReference>
<keyword evidence="8" id="KW-0411">Iron-sulfur</keyword>
<feature type="transmembrane region" description="Helical" evidence="11">
    <location>
        <begin position="122"/>
        <end position="142"/>
    </location>
</feature>
<reference evidence="14" key="1">
    <citation type="submission" date="2021-10" db="EMBL/GenBank/DDBJ databases">
        <title>Roseicella aerolatum sp. nov., isolated from aerosols of e-waste dismantling site.</title>
        <authorList>
            <person name="Qin T."/>
        </authorList>
    </citation>
    <scope>NUCLEOTIDE SEQUENCE</scope>
    <source>
        <strain evidence="14">GB24</strain>
    </source>
</reference>
<dbReference type="Gene3D" id="2.40.30.10">
    <property type="entry name" value="Translation factors"/>
    <property type="match status" value="1"/>
</dbReference>
<dbReference type="PANTHER" id="PTHR47354">
    <property type="entry name" value="NADH OXIDOREDUCTASE HCR"/>
    <property type="match status" value="1"/>
</dbReference>
<dbReference type="AlphaFoldDB" id="A0A9X1LDB8"/>
<accession>A0A9X1LDB8</accession>
<dbReference type="InterPro" id="IPR006058">
    <property type="entry name" value="2Fe2S_fd_BS"/>
</dbReference>
<evidence type="ECO:0000256" key="4">
    <source>
        <dbReference type="ARBA" id="ARBA00022723"/>
    </source>
</evidence>
<dbReference type="PROSITE" id="PS00197">
    <property type="entry name" value="2FE2S_FER_1"/>
    <property type="match status" value="1"/>
</dbReference>
<dbReference type="Gene3D" id="3.40.50.80">
    <property type="entry name" value="Nucleotide-binding domain of ferredoxin-NADP reductase (FNR) module"/>
    <property type="match status" value="1"/>
</dbReference>
<dbReference type="RefSeq" id="WP_226613527.1">
    <property type="nucleotide sequence ID" value="NZ_JAJAQI010000057.1"/>
</dbReference>
<evidence type="ECO:0000256" key="11">
    <source>
        <dbReference type="SAM" id="Phobius"/>
    </source>
</evidence>
<evidence type="ECO:0000259" key="12">
    <source>
        <dbReference type="PROSITE" id="PS51085"/>
    </source>
</evidence>
<evidence type="ECO:0000256" key="7">
    <source>
        <dbReference type="ARBA" id="ARBA00023004"/>
    </source>
</evidence>
<dbReference type="EMBL" id="JAJAQI010000057">
    <property type="protein sequence ID" value="MCB4824933.1"/>
    <property type="molecule type" value="Genomic_DNA"/>
</dbReference>
<keyword evidence="4" id="KW-0479">Metal-binding</keyword>
<organism evidence="14 15">
    <name type="scientific">Roseicella aerolata</name>
    <dbReference type="NCBI Taxonomy" id="2883479"/>
    <lineage>
        <taxon>Bacteria</taxon>
        <taxon>Pseudomonadati</taxon>
        <taxon>Pseudomonadota</taxon>
        <taxon>Alphaproteobacteria</taxon>
        <taxon>Acetobacterales</taxon>
        <taxon>Roseomonadaceae</taxon>
        <taxon>Roseicella</taxon>
    </lineage>
</organism>
<keyword evidence="11" id="KW-0472">Membrane</keyword>
<dbReference type="InterPro" id="IPR008333">
    <property type="entry name" value="Cbr1-like_FAD-bd_dom"/>
</dbReference>
<evidence type="ECO:0000313" key="14">
    <source>
        <dbReference type="EMBL" id="MCB4824933.1"/>
    </source>
</evidence>
<evidence type="ECO:0000256" key="10">
    <source>
        <dbReference type="SAM" id="MobiDB-lite"/>
    </source>
</evidence>
<feature type="domain" description="2Fe-2S ferredoxin-type" evidence="12">
    <location>
        <begin position="488"/>
        <end position="572"/>
    </location>
</feature>
<dbReference type="Pfam" id="PF00111">
    <property type="entry name" value="Fer2"/>
    <property type="match status" value="1"/>
</dbReference>
<dbReference type="SUPFAM" id="SSF52343">
    <property type="entry name" value="Ferredoxin reductase-like, C-terminal NADP-linked domain"/>
    <property type="match status" value="1"/>
</dbReference>
<sequence length="572" mass="59819">MGGGPRPFYAALLDMPALTPEARRFIEAEAERRIGWGSQAIAAGHAQLSLALASNDPAAVQQAANEVRSGVLRLESGTAALQAIAAGTPPRQFAQAWFREQLSISSPEAAPMVMEGGPWGLSWYHLTTMAFLVAFLLGALMIQYARMRRIGGLVERLTPGGAPGAAAAPKRDDATSPGTLAPDKGVAEQPAAPAARPVAATPDAPASAKKPWSGKLRVAAIFRETDTVKTFRLMNPEGGDIPFTFLAGQFITLAAEIDGKPVRRSYTIASSACQRSYVEIAIKREDHGAESRHLHDQVAVGDQLQVSGPSGAFTFTGEEADSIVLISGGIGITPMMCVVRCLNDKSYSGDIFFLHGARRVDDFVFHEELGYLQKRHPNLHVVATMGKVSATPWDGAQGPVSKEFIAQAVPDIAHRRVHICGPPAMMEAVKTSLLELGVAQNKIKTEAFGAAQGRVPSGPEPTAAAPPGPVPGDAPVAPAPAALPSAAAQVEFTTSGKTAPLAPDQTVLEAAEAIGVEIDYACRVGTCGTCVVPLKSGEVTMAVEDGLPTDEKAKGIILACQAKSIGNLVVEA</sequence>
<evidence type="ECO:0000256" key="3">
    <source>
        <dbReference type="ARBA" id="ARBA00022714"/>
    </source>
</evidence>
<dbReference type="Proteomes" id="UP001139311">
    <property type="component" value="Unassembled WGS sequence"/>
</dbReference>
<proteinExistence type="inferred from homology"/>
<dbReference type="InterPro" id="IPR001041">
    <property type="entry name" value="2Fe-2S_ferredoxin-type"/>
</dbReference>
<dbReference type="Gene3D" id="3.10.20.30">
    <property type="match status" value="1"/>
</dbReference>
<dbReference type="Pfam" id="PF00970">
    <property type="entry name" value="FAD_binding_6"/>
    <property type="match status" value="1"/>
</dbReference>
<protein>
    <submittedName>
        <fullName evidence="14">2Fe-2S iron-sulfur cluster binding domain-containing protein</fullName>
    </submittedName>
</protein>
<keyword evidence="5" id="KW-0274">FAD</keyword>
<evidence type="ECO:0000256" key="2">
    <source>
        <dbReference type="ARBA" id="ARBA00022630"/>
    </source>
</evidence>
<gene>
    <name evidence="14" type="ORF">LHA35_24710</name>
</gene>
<dbReference type="InterPro" id="IPR001433">
    <property type="entry name" value="OxRdtase_FAD/NAD-bd"/>
</dbReference>